<keyword evidence="3" id="KW-0786">Thiamine pyrophosphate</keyword>
<dbReference type="InterPro" id="IPR009014">
    <property type="entry name" value="Transketo_C/PFOR_II"/>
</dbReference>
<dbReference type="Pfam" id="PF02779">
    <property type="entry name" value="Transket_pyr"/>
    <property type="match status" value="1"/>
</dbReference>
<name>A0A1Q9B0T1_9HYPH</name>
<dbReference type="PANTHER" id="PTHR43825">
    <property type="entry name" value="PYRUVATE DEHYDROGENASE E1 COMPONENT"/>
    <property type="match status" value="1"/>
</dbReference>
<evidence type="ECO:0000313" key="6">
    <source>
        <dbReference type="Proteomes" id="UP000186364"/>
    </source>
</evidence>
<evidence type="ECO:0000256" key="1">
    <source>
        <dbReference type="ARBA" id="ARBA00001964"/>
    </source>
</evidence>
<reference evidence="5 6" key="1">
    <citation type="submission" date="2016-09" db="EMBL/GenBank/DDBJ databases">
        <title>Rhizobium sp. nov., a novel species isolated from the rice rhizosphere.</title>
        <authorList>
            <person name="Zhao J."/>
            <person name="Zhang X."/>
        </authorList>
    </citation>
    <scope>NUCLEOTIDE SEQUENCE [LARGE SCALE GENOMIC DNA]</scope>
    <source>
        <strain evidence="5 6">1.7048</strain>
    </source>
</reference>
<evidence type="ECO:0000313" key="5">
    <source>
        <dbReference type="EMBL" id="OLP61606.1"/>
    </source>
</evidence>
<accession>A0A1Q9B0T1</accession>
<dbReference type="Gene3D" id="3.40.50.920">
    <property type="match status" value="1"/>
</dbReference>
<dbReference type="FunFam" id="3.40.50.970:FF:000129">
    <property type="entry name" value="Transketolase"/>
    <property type="match status" value="1"/>
</dbReference>
<dbReference type="OrthoDB" id="8732661at2"/>
<dbReference type="PANTHER" id="PTHR43825:SF1">
    <property type="entry name" value="TRANSKETOLASE-LIKE PYRIMIDINE-BINDING DOMAIN-CONTAINING PROTEIN"/>
    <property type="match status" value="1"/>
</dbReference>
<dbReference type="Proteomes" id="UP000186364">
    <property type="component" value="Unassembled WGS sequence"/>
</dbReference>
<dbReference type="EMBL" id="MKIP01000031">
    <property type="protein sequence ID" value="OLP61606.1"/>
    <property type="molecule type" value="Genomic_DNA"/>
</dbReference>
<feature type="domain" description="Transketolase-like pyrimidine-binding" evidence="4">
    <location>
        <begin position="17"/>
        <end position="182"/>
    </location>
</feature>
<dbReference type="InterPro" id="IPR033248">
    <property type="entry name" value="Transketolase_C"/>
</dbReference>
<evidence type="ECO:0000259" key="4">
    <source>
        <dbReference type="SMART" id="SM00861"/>
    </source>
</evidence>
<dbReference type="InterPro" id="IPR051157">
    <property type="entry name" value="PDH/Transketolase"/>
</dbReference>
<dbReference type="SMART" id="SM00861">
    <property type="entry name" value="Transket_pyr"/>
    <property type="match status" value="1"/>
</dbReference>
<dbReference type="InterPro" id="IPR005475">
    <property type="entry name" value="Transketolase-like_Pyr-bd"/>
</dbReference>
<comment type="cofactor">
    <cofactor evidence="1">
        <name>thiamine diphosphate</name>
        <dbReference type="ChEBI" id="CHEBI:58937"/>
    </cofactor>
</comment>
<gene>
    <name evidence="5" type="ORF">BJF93_08295</name>
</gene>
<dbReference type="RefSeq" id="WP_075626269.1">
    <property type="nucleotide sequence ID" value="NZ_FOAM01000005.1"/>
</dbReference>
<dbReference type="Pfam" id="PF02780">
    <property type="entry name" value="Transketolase_C"/>
    <property type="match status" value="1"/>
</dbReference>
<comment type="caution">
    <text evidence="5">The sequence shown here is derived from an EMBL/GenBank/DDBJ whole genome shotgun (WGS) entry which is preliminary data.</text>
</comment>
<dbReference type="AlphaFoldDB" id="A0A1Q9B0T1"/>
<protein>
    <submittedName>
        <fullName evidence="5">Transketolase</fullName>
    </submittedName>
</protein>
<sequence>MNAPLSQPKLFATPQLFDCRDAFAETLEALAATDETVVAVCNDSVGSSKLGGFKTKFPERLVNVGIAEQNMVGVGAGLANGGRLPFVCAAACFLTGRALEQIKADIAYSNANVKLVGISSGMAYGELGPTHHSIEDFAWTRVLPNLPVIAPADRIETAAAIRWAASYAGPCFLRLSRVGVPDLLPEGHVFELGKANLLREGGDVTLIANGTLTHRILTAAKLLAERGIEARVLNMATVRPIDETAIIAAARETGAILTAEEHSIFGGLGSAVAEVVVDHAPVPMKRLGVPGVFAHTGSAEMLLDEYGMTPPAIADAAAALVQRKG</sequence>
<dbReference type="InterPro" id="IPR029061">
    <property type="entry name" value="THDP-binding"/>
</dbReference>
<dbReference type="SUPFAM" id="SSF52922">
    <property type="entry name" value="TK C-terminal domain-like"/>
    <property type="match status" value="1"/>
</dbReference>
<keyword evidence="6" id="KW-1185">Reference proteome</keyword>
<evidence type="ECO:0000256" key="2">
    <source>
        <dbReference type="ARBA" id="ARBA00007131"/>
    </source>
</evidence>
<proteinExistence type="inferred from homology"/>
<dbReference type="Gene3D" id="3.40.50.970">
    <property type="match status" value="1"/>
</dbReference>
<dbReference type="SUPFAM" id="SSF52518">
    <property type="entry name" value="Thiamin diphosphate-binding fold (THDP-binding)"/>
    <property type="match status" value="1"/>
</dbReference>
<dbReference type="CDD" id="cd07033">
    <property type="entry name" value="TPP_PYR_DXS_TK_like"/>
    <property type="match status" value="1"/>
</dbReference>
<organism evidence="5 6">
    <name type="scientific">Xaviernesmea oryzae</name>
    <dbReference type="NCBI Taxonomy" id="464029"/>
    <lineage>
        <taxon>Bacteria</taxon>
        <taxon>Pseudomonadati</taxon>
        <taxon>Pseudomonadota</taxon>
        <taxon>Alphaproteobacteria</taxon>
        <taxon>Hyphomicrobiales</taxon>
        <taxon>Rhizobiaceae</taxon>
        <taxon>Rhizobium/Agrobacterium group</taxon>
        <taxon>Xaviernesmea</taxon>
    </lineage>
</organism>
<comment type="similarity">
    <text evidence="2">Belongs to the transketolase family.</text>
</comment>
<evidence type="ECO:0000256" key="3">
    <source>
        <dbReference type="ARBA" id="ARBA00023052"/>
    </source>
</evidence>